<feature type="region of interest" description="Disordered" evidence="1">
    <location>
        <begin position="149"/>
        <end position="186"/>
    </location>
</feature>
<name>I0K6X6_9BACT</name>
<dbReference type="eggNOG" id="ENOG502ZGQ3">
    <property type="taxonomic scope" value="Bacteria"/>
</dbReference>
<keyword evidence="4" id="KW-1185">Reference proteome</keyword>
<dbReference type="PATRIC" id="fig|1166018.3.peg.3609"/>
<evidence type="ECO:0000313" key="4">
    <source>
        <dbReference type="Proteomes" id="UP000011058"/>
    </source>
</evidence>
<evidence type="ECO:0008006" key="5">
    <source>
        <dbReference type="Google" id="ProtNLM"/>
    </source>
</evidence>
<organism evidence="3 4">
    <name type="scientific">Fibrella aestuarina BUZ 2</name>
    <dbReference type="NCBI Taxonomy" id="1166018"/>
    <lineage>
        <taxon>Bacteria</taxon>
        <taxon>Pseudomonadati</taxon>
        <taxon>Bacteroidota</taxon>
        <taxon>Cytophagia</taxon>
        <taxon>Cytophagales</taxon>
        <taxon>Spirosomataceae</taxon>
        <taxon>Fibrella</taxon>
    </lineage>
</organism>
<proteinExistence type="predicted"/>
<dbReference type="AlphaFoldDB" id="I0K6X6"/>
<feature type="compositionally biased region" description="Pro residues" evidence="1">
    <location>
        <begin position="269"/>
        <end position="281"/>
    </location>
</feature>
<protein>
    <recommendedName>
        <fullName evidence="5">WG repeat-containing protein</fullName>
    </recommendedName>
</protein>
<dbReference type="KEGG" id="fae:FAES_1870"/>
<sequence>MRPSIHGKTPDCALPSYPNGQATRLPPLDGPIIPMSLDELRERIKNELVLHEGNIADWQWNRTGLPTEARELGITDFLRLVDDVARPLNAQFSKILELQAVIRKIAVDTQKRLSDVQIGGFALEAERLGLSRSFVTEQWVPRILAQLPDAEPTPQPAQPVAPAQPIPPPAPPIPPAPDAAEAMRQKVRHSLDDYKEHIPAAVIRTLFRTIDYDEAKLAEAVLAYLRDNFYASETEPTGPTLRDKLTSTDWRHLVWWENKPTQPTVAPTTPLPTPPPPVATVPKPAPSTGLRDMLFALLIAGGLIGFVIFLIKSGKSSPNDNQTTTDQVDTVARSERTQPTEGISRRKKKRRTTSTTPPASPDARSNESARATTSPRDQPYDELLNDVGQYGERPAKKDGQWGLWRKGRWMVLPVYDAIEVYNDGRARVSINGNSYDIDRNGDRIRE</sequence>
<feature type="compositionally biased region" description="Low complexity" evidence="1">
    <location>
        <begin position="319"/>
        <end position="331"/>
    </location>
</feature>
<feature type="region of interest" description="Disordered" evidence="1">
    <location>
        <begin position="1"/>
        <end position="22"/>
    </location>
</feature>
<keyword evidence="2" id="KW-0812">Transmembrane</keyword>
<evidence type="ECO:0000256" key="2">
    <source>
        <dbReference type="SAM" id="Phobius"/>
    </source>
</evidence>
<dbReference type="EMBL" id="HE796683">
    <property type="protein sequence ID" value="CCG99879.1"/>
    <property type="molecule type" value="Genomic_DNA"/>
</dbReference>
<feature type="region of interest" description="Disordered" evidence="1">
    <location>
        <begin position="261"/>
        <end position="281"/>
    </location>
</feature>
<dbReference type="Proteomes" id="UP000011058">
    <property type="component" value="Chromosome"/>
</dbReference>
<accession>I0K6X6</accession>
<feature type="compositionally biased region" description="Pro residues" evidence="1">
    <location>
        <begin position="151"/>
        <end position="177"/>
    </location>
</feature>
<keyword evidence="2" id="KW-0472">Membrane</keyword>
<keyword evidence="2" id="KW-1133">Transmembrane helix</keyword>
<feature type="transmembrane region" description="Helical" evidence="2">
    <location>
        <begin position="293"/>
        <end position="311"/>
    </location>
</feature>
<feature type="compositionally biased region" description="Polar residues" evidence="1">
    <location>
        <begin position="366"/>
        <end position="376"/>
    </location>
</feature>
<evidence type="ECO:0000313" key="3">
    <source>
        <dbReference type="EMBL" id="CCG99879.1"/>
    </source>
</evidence>
<evidence type="ECO:0000256" key="1">
    <source>
        <dbReference type="SAM" id="MobiDB-lite"/>
    </source>
</evidence>
<feature type="region of interest" description="Disordered" evidence="1">
    <location>
        <begin position="315"/>
        <end position="383"/>
    </location>
</feature>
<dbReference type="HOGENOM" id="CLU_579890_0_0_10"/>
<reference evidence="3 4" key="1">
    <citation type="journal article" date="2012" name="J. Bacteriol.">
        <title>Genome Sequence of Fibrella aestuarina BUZ 2T, a Filamentous Marine Bacterium.</title>
        <authorList>
            <person name="Filippini M."/>
            <person name="Qi W."/>
            <person name="Blom J."/>
            <person name="Goesmann A."/>
            <person name="Smits T.H."/>
            <person name="Bagheri H.C."/>
        </authorList>
    </citation>
    <scope>NUCLEOTIDE SEQUENCE [LARGE SCALE GENOMIC DNA]</scope>
    <source>
        <strain evidence="4">BUZ 2T</strain>
    </source>
</reference>
<gene>
    <name evidence="3" type="ORF">FAES_1870</name>
</gene>